<evidence type="ECO:0000313" key="2">
    <source>
        <dbReference type="Proteomes" id="UP000824969"/>
    </source>
</evidence>
<sequence length="93" mass="9589">MNPPSAVGATASNLLLFSGANVTFQATSGEVSLAETIPAGITTAMSSAARIVPDFQKSRTVSVMESITGAARHAKSVVVRPGNPLMNVNLQYL</sequence>
<proteinExistence type="predicted"/>
<name>A0ABN5XFE0_9EURY</name>
<dbReference type="EMBL" id="AP019781">
    <property type="protein sequence ID" value="BBL67590.1"/>
    <property type="molecule type" value="Genomic_DNA"/>
</dbReference>
<accession>A0ABN5XFE0</accession>
<protein>
    <submittedName>
        <fullName evidence="1">Uncharacterized protein</fullName>
    </submittedName>
</protein>
<gene>
    <name evidence="1" type="ORF">MchiMG62_07710</name>
</gene>
<evidence type="ECO:0000313" key="1">
    <source>
        <dbReference type="EMBL" id="BBL67590.1"/>
    </source>
</evidence>
<reference evidence="1 2" key="1">
    <citation type="submission" date="2019-06" db="EMBL/GenBank/DDBJ databases">
        <title>Complete genome sequence of Methanoculleus chikugoensis strain MG62.</title>
        <authorList>
            <person name="Asakawa S."/>
            <person name="Dianou D."/>
        </authorList>
    </citation>
    <scope>NUCLEOTIDE SEQUENCE [LARGE SCALE GENOMIC DNA]</scope>
    <source>
        <strain evidence="1 2">MG62</strain>
    </source>
</reference>
<dbReference type="Proteomes" id="UP000824969">
    <property type="component" value="Chromosome"/>
</dbReference>
<keyword evidence="2" id="KW-1185">Reference proteome</keyword>
<organism evidence="1 2">
    <name type="scientific">Methanoculleus chikugoensis</name>
    <dbReference type="NCBI Taxonomy" id="118126"/>
    <lineage>
        <taxon>Archaea</taxon>
        <taxon>Methanobacteriati</taxon>
        <taxon>Methanobacteriota</taxon>
        <taxon>Stenosarchaea group</taxon>
        <taxon>Methanomicrobia</taxon>
        <taxon>Methanomicrobiales</taxon>
        <taxon>Methanomicrobiaceae</taxon>
        <taxon>Methanoculleus</taxon>
    </lineage>
</organism>